<keyword evidence="3 5" id="KW-0808">Transferase</keyword>
<dbReference type="PANTHER" id="PTHR43591">
    <property type="entry name" value="METHYLTRANSFERASE"/>
    <property type="match status" value="1"/>
</dbReference>
<sequence length="249" mass="27414">MTAQRGTTPQGTATEEQAARYVRGMFGQVAGQYDLLNHLLSFQVDRYWRNTTVRRVEHILRRPGMKVMDLCCGTGDLLLALEQKASEQTLVLGSDFCHPMLVAAAAKSGQRNAFTPLFEGDGLQLPLADKSLDLVTVAFGFRNFANYRRGLKELRRVLKPGGMLAILEFSTPPNPLIRGVYGFYSRRILPTIGGLVSGSKEAYTYLPESVRKFPGAESLAAEMEGAGYTRVKFERMTFGVVALHTGLSG</sequence>
<feature type="binding site" evidence="5">
    <location>
        <position position="95"/>
    </location>
    <ligand>
        <name>S-adenosyl-L-methionine</name>
        <dbReference type="ChEBI" id="CHEBI:59789"/>
    </ligand>
</feature>
<dbReference type="EMBL" id="CP063849">
    <property type="protein sequence ID" value="QOY85794.1"/>
    <property type="molecule type" value="Genomic_DNA"/>
</dbReference>
<dbReference type="CDD" id="cd02440">
    <property type="entry name" value="AdoMet_MTases"/>
    <property type="match status" value="1"/>
</dbReference>
<dbReference type="AlphaFoldDB" id="A0A7S7SI79"/>
<dbReference type="Pfam" id="PF01209">
    <property type="entry name" value="Ubie_methyltran"/>
    <property type="match status" value="1"/>
</dbReference>
<dbReference type="Proteomes" id="UP000593892">
    <property type="component" value="Chromosome"/>
</dbReference>
<accession>A0A7S7SI79</accession>
<dbReference type="PROSITE" id="PS01183">
    <property type="entry name" value="UBIE_1"/>
    <property type="match status" value="1"/>
</dbReference>
<evidence type="ECO:0000256" key="2">
    <source>
        <dbReference type="ARBA" id="ARBA00022603"/>
    </source>
</evidence>
<comment type="similarity">
    <text evidence="5">Belongs to the class I-like SAM-binding methyltransferase superfamily. MenG/UbiE family.</text>
</comment>
<dbReference type="InterPro" id="IPR004033">
    <property type="entry name" value="UbiE/COQ5_MeTrFase"/>
</dbReference>
<proteinExistence type="inferred from homology"/>
<dbReference type="NCBIfam" id="TIGR01934">
    <property type="entry name" value="MenG_MenH_UbiE"/>
    <property type="match status" value="1"/>
</dbReference>
<dbReference type="HAMAP" id="MF_01813">
    <property type="entry name" value="MenG_UbiE_methyltr"/>
    <property type="match status" value="1"/>
</dbReference>
<evidence type="ECO:0000256" key="3">
    <source>
        <dbReference type="ARBA" id="ARBA00022679"/>
    </source>
</evidence>
<dbReference type="GO" id="GO:0043770">
    <property type="term" value="F:demethylmenaquinone methyltransferase activity"/>
    <property type="evidence" value="ECO:0007669"/>
    <property type="project" value="UniProtKB-UniRule"/>
</dbReference>
<evidence type="ECO:0000256" key="4">
    <source>
        <dbReference type="ARBA" id="ARBA00022691"/>
    </source>
</evidence>
<dbReference type="PROSITE" id="PS01184">
    <property type="entry name" value="UBIE_2"/>
    <property type="match status" value="1"/>
</dbReference>
<protein>
    <recommendedName>
        <fullName evidence="5">Demethylmenaquinone methyltransferase</fullName>
        <ecNumber evidence="5">2.1.1.163</ecNumber>
    </recommendedName>
</protein>
<comment type="catalytic activity">
    <reaction evidence="5">
        <text>a 2-demethylmenaquinol + S-adenosyl-L-methionine = a menaquinol + S-adenosyl-L-homocysteine + H(+)</text>
        <dbReference type="Rhea" id="RHEA:42640"/>
        <dbReference type="Rhea" id="RHEA-COMP:9539"/>
        <dbReference type="Rhea" id="RHEA-COMP:9563"/>
        <dbReference type="ChEBI" id="CHEBI:15378"/>
        <dbReference type="ChEBI" id="CHEBI:18151"/>
        <dbReference type="ChEBI" id="CHEBI:55437"/>
        <dbReference type="ChEBI" id="CHEBI:57856"/>
        <dbReference type="ChEBI" id="CHEBI:59789"/>
        <dbReference type="EC" id="2.1.1.163"/>
    </reaction>
</comment>
<evidence type="ECO:0000313" key="6">
    <source>
        <dbReference type="EMBL" id="QOY85794.1"/>
    </source>
</evidence>
<keyword evidence="1 5" id="KW-0474">Menaquinone biosynthesis</keyword>
<feature type="binding site" evidence="5">
    <location>
        <begin position="121"/>
        <end position="122"/>
    </location>
    <ligand>
        <name>S-adenosyl-L-methionine</name>
        <dbReference type="ChEBI" id="CHEBI:59789"/>
    </ligand>
</feature>
<name>A0A7S7SI79_PALFE</name>
<evidence type="ECO:0000256" key="5">
    <source>
        <dbReference type="HAMAP-Rule" id="MF_01813"/>
    </source>
</evidence>
<dbReference type="KEGG" id="pfer:IRI77_23605"/>
<comment type="pathway">
    <text evidence="5">Quinol/quinone metabolism; menaquinone biosynthesis; menaquinol from 1,4-dihydroxy-2-naphthoate: step 2/2.</text>
</comment>
<dbReference type="RefSeq" id="WP_194447463.1">
    <property type="nucleotide sequence ID" value="NZ_CP063849.1"/>
</dbReference>
<dbReference type="InterPro" id="IPR029063">
    <property type="entry name" value="SAM-dependent_MTases_sf"/>
</dbReference>
<dbReference type="SUPFAM" id="SSF53335">
    <property type="entry name" value="S-adenosyl-L-methionine-dependent methyltransferases"/>
    <property type="match status" value="1"/>
</dbReference>
<dbReference type="PANTHER" id="PTHR43591:SF24">
    <property type="entry name" value="2-METHOXY-6-POLYPRENYL-1,4-BENZOQUINOL METHYLASE, MITOCHONDRIAL"/>
    <property type="match status" value="1"/>
</dbReference>
<comment type="caution">
    <text evidence="5">Lacks conserved residue(s) required for the propagation of feature annotation.</text>
</comment>
<keyword evidence="2 5" id="KW-0489">Methyltransferase</keyword>
<gene>
    <name evidence="6" type="primary">ubiE</name>
    <name evidence="5" type="synonym">menG</name>
    <name evidence="6" type="ORF">IRI77_23605</name>
</gene>
<dbReference type="Gene3D" id="3.40.50.150">
    <property type="entry name" value="Vaccinia Virus protein VP39"/>
    <property type="match status" value="1"/>
</dbReference>
<keyword evidence="7" id="KW-1185">Reference proteome</keyword>
<organism evidence="6 7">
    <name type="scientific">Paludibaculum fermentans</name>
    <dbReference type="NCBI Taxonomy" id="1473598"/>
    <lineage>
        <taxon>Bacteria</taxon>
        <taxon>Pseudomonadati</taxon>
        <taxon>Acidobacteriota</taxon>
        <taxon>Terriglobia</taxon>
        <taxon>Bryobacterales</taxon>
        <taxon>Bryobacteraceae</taxon>
        <taxon>Paludibaculum</taxon>
    </lineage>
</organism>
<dbReference type="PROSITE" id="PS51608">
    <property type="entry name" value="SAM_MT_UBIE"/>
    <property type="match status" value="1"/>
</dbReference>
<dbReference type="GO" id="GO:0032259">
    <property type="term" value="P:methylation"/>
    <property type="evidence" value="ECO:0007669"/>
    <property type="project" value="UniProtKB-KW"/>
</dbReference>
<dbReference type="EC" id="2.1.1.163" evidence="5"/>
<dbReference type="GO" id="GO:0009234">
    <property type="term" value="P:menaquinone biosynthetic process"/>
    <property type="evidence" value="ECO:0007669"/>
    <property type="project" value="UniProtKB-UniRule"/>
</dbReference>
<evidence type="ECO:0000256" key="1">
    <source>
        <dbReference type="ARBA" id="ARBA00022428"/>
    </source>
</evidence>
<dbReference type="UniPathway" id="UPA00079">
    <property type="reaction ID" value="UER00169"/>
</dbReference>
<comment type="function">
    <text evidence="5">Methyltransferase required for the conversion of demethylmenaquinol (DMKH2) to menaquinol (MKH2).</text>
</comment>
<dbReference type="InterPro" id="IPR023576">
    <property type="entry name" value="UbiE/COQ5_MeTrFase_CS"/>
</dbReference>
<evidence type="ECO:0000313" key="7">
    <source>
        <dbReference type="Proteomes" id="UP000593892"/>
    </source>
</evidence>
<dbReference type="NCBIfam" id="NF001244">
    <property type="entry name" value="PRK00216.1-5"/>
    <property type="match status" value="1"/>
</dbReference>
<reference evidence="6 7" key="1">
    <citation type="submission" date="2020-10" db="EMBL/GenBank/DDBJ databases">
        <title>Complete genome sequence of Paludibaculum fermentans P105T, a facultatively anaerobic acidobacterium capable of dissimilatory Fe(III) reduction.</title>
        <authorList>
            <person name="Dedysh S.N."/>
            <person name="Beletsky A.V."/>
            <person name="Kulichevskaya I.S."/>
            <person name="Mardanov A.V."/>
            <person name="Ravin N.V."/>
        </authorList>
    </citation>
    <scope>NUCLEOTIDE SEQUENCE [LARGE SCALE GENOMIC DNA]</scope>
    <source>
        <strain evidence="6 7">P105</strain>
    </source>
</reference>
<feature type="binding site" evidence="5">
    <location>
        <position position="74"/>
    </location>
    <ligand>
        <name>S-adenosyl-L-methionine</name>
        <dbReference type="ChEBI" id="CHEBI:59789"/>
    </ligand>
</feature>
<keyword evidence="4 5" id="KW-0949">S-adenosyl-L-methionine</keyword>